<dbReference type="SUPFAM" id="SSF47336">
    <property type="entry name" value="ACP-like"/>
    <property type="match status" value="1"/>
</dbReference>
<dbReference type="SUPFAM" id="SSF55048">
    <property type="entry name" value="Probable ACP-binding domain of malonyl-CoA ACP transacylase"/>
    <property type="match status" value="1"/>
</dbReference>
<dbReference type="InterPro" id="IPR020806">
    <property type="entry name" value="PKS_PP-bd"/>
</dbReference>
<dbReference type="Pfam" id="PF21089">
    <property type="entry name" value="PKS_DH_N"/>
    <property type="match status" value="1"/>
</dbReference>
<dbReference type="PANTHER" id="PTHR43775:SF51">
    <property type="entry name" value="INACTIVE PHENOLPHTHIOCEROL SYNTHESIS POLYKETIDE SYNTHASE TYPE I PKS1-RELATED"/>
    <property type="match status" value="1"/>
</dbReference>
<dbReference type="InterPro" id="IPR016036">
    <property type="entry name" value="Malonyl_transacylase_ACP-bd"/>
</dbReference>
<feature type="active site" description="Proton donor; for dehydratase activity" evidence="5">
    <location>
        <position position="1082"/>
    </location>
</feature>
<dbReference type="SMART" id="SM00826">
    <property type="entry name" value="PKS_DH"/>
    <property type="match status" value="1"/>
</dbReference>
<keyword evidence="10" id="KW-1185">Reference proteome</keyword>
<dbReference type="GO" id="GO:0004315">
    <property type="term" value="F:3-oxoacyl-[acyl-carrier-protein] synthase activity"/>
    <property type="evidence" value="ECO:0007669"/>
    <property type="project" value="InterPro"/>
</dbReference>
<dbReference type="InterPro" id="IPR036736">
    <property type="entry name" value="ACP-like_sf"/>
</dbReference>
<dbReference type="Gene3D" id="3.40.47.10">
    <property type="match status" value="1"/>
</dbReference>
<feature type="domain" description="PKS/mFAS DH" evidence="8">
    <location>
        <begin position="874"/>
        <end position="1161"/>
    </location>
</feature>
<evidence type="ECO:0000256" key="3">
    <source>
        <dbReference type="ARBA" id="ARBA00022679"/>
    </source>
</evidence>
<dbReference type="PANTHER" id="PTHR43775">
    <property type="entry name" value="FATTY ACID SYNTHASE"/>
    <property type="match status" value="1"/>
</dbReference>
<dbReference type="EMBL" id="BONY01000001">
    <property type="protein sequence ID" value="GIH02042.1"/>
    <property type="molecule type" value="Genomic_DNA"/>
</dbReference>
<dbReference type="InterPro" id="IPR001227">
    <property type="entry name" value="Ac_transferase_dom_sf"/>
</dbReference>
<keyword evidence="1" id="KW-0596">Phosphopantetheine</keyword>
<evidence type="ECO:0000256" key="2">
    <source>
        <dbReference type="ARBA" id="ARBA00022553"/>
    </source>
</evidence>
<dbReference type="InterPro" id="IPR016039">
    <property type="entry name" value="Thiolase-like"/>
</dbReference>
<gene>
    <name evidence="9" type="ORF">Rhe02_01090</name>
</gene>
<evidence type="ECO:0000256" key="5">
    <source>
        <dbReference type="PROSITE-ProRule" id="PRU01363"/>
    </source>
</evidence>
<feature type="domain" description="Ketosynthase family 3 (KS3)" evidence="7">
    <location>
        <begin position="2"/>
        <end position="425"/>
    </location>
</feature>
<dbReference type="InterPro" id="IPR014030">
    <property type="entry name" value="Ketoacyl_synth_N"/>
</dbReference>
<reference evidence="9" key="1">
    <citation type="submission" date="2021-01" db="EMBL/GenBank/DDBJ databases">
        <title>Whole genome shotgun sequence of Rhizocola hellebori NBRC 109834.</title>
        <authorList>
            <person name="Komaki H."/>
            <person name="Tamura T."/>
        </authorList>
    </citation>
    <scope>NUCLEOTIDE SEQUENCE</scope>
    <source>
        <strain evidence="9">NBRC 109834</strain>
    </source>
</reference>
<keyword evidence="2" id="KW-0597">Phosphoprotein</keyword>
<dbReference type="PROSITE" id="PS52019">
    <property type="entry name" value="PKS_MFAS_DH"/>
    <property type="match status" value="1"/>
</dbReference>
<dbReference type="InterPro" id="IPR049900">
    <property type="entry name" value="PKS_mFAS_DH"/>
</dbReference>
<evidence type="ECO:0000259" key="8">
    <source>
        <dbReference type="PROSITE" id="PS52019"/>
    </source>
</evidence>
<proteinExistence type="predicted"/>
<dbReference type="Pfam" id="PF02801">
    <property type="entry name" value="Ketoacyl-synt_C"/>
    <property type="match status" value="1"/>
</dbReference>
<dbReference type="InterPro" id="IPR014043">
    <property type="entry name" value="Acyl_transferase_dom"/>
</dbReference>
<evidence type="ECO:0000313" key="9">
    <source>
        <dbReference type="EMBL" id="GIH02042.1"/>
    </source>
</evidence>
<dbReference type="Proteomes" id="UP000612899">
    <property type="component" value="Unassembled WGS sequence"/>
</dbReference>
<dbReference type="PROSITE" id="PS50075">
    <property type="entry name" value="CARRIER"/>
    <property type="match status" value="1"/>
</dbReference>
<dbReference type="Pfam" id="PF00550">
    <property type="entry name" value="PP-binding"/>
    <property type="match status" value="1"/>
</dbReference>
<dbReference type="Pfam" id="PF00109">
    <property type="entry name" value="ketoacyl-synt"/>
    <property type="match status" value="1"/>
</dbReference>
<evidence type="ECO:0000259" key="7">
    <source>
        <dbReference type="PROSITE" id="PS52004"/>
    </source>
</evidence>
<feature type="region of interest" description="C-terminal hotdog fold" evidence="5">
    <location>
        <begin position="1023"/>
        <end position="1161"/>
    </location>
</feature>
<dbReference type="GO" id="GO:0031177">
    <property type="term" value="F:phosphopantetheine binding"/>
    <property type="evidence" value="ECO:0007669"/>
    <property type="project" value="InterPro"/>
</dbReference>
<dbReference type="SMART" id="SM00825">
    <property type="entry name" value="PKS_KS"/>
    <property type="match status" value="1"/>
</dbReference>
<dbReference type="Gene3D" id="3.10.129.110">
    <property type="entry name" value="Polyketide synthase dehydratase"/>
    <property type="match status" value="1"/>
</dbReference>
<protein>
    <recommendedName>
        <fullName evidence="11">Acyltransferase domain-containing protein</fullName>
    </recommendedName>
</protein>
<keyword evidence="4" id="KW-0012">Acyltransferase</keyword>
<dbReference type="InterPro" id="IPR049552">
    <property type="entry name" value="PKS_DH_N"/>
</dbReference>
<organism evidence="9 10">
    <name type="scientific">Rhizocola hellebori</name>
    <dbReference type="NCBI Taxonomy" id="1392758"/>
    <lineage>
        <taxon>Bacteria</taxon>
        <taxon>Bacillati</taxon>
        <taxon>Actinomycetota</taxon>
        <taxon>Actinomycetes</taxon>
        <taxon>Micromonosporales</taxon>
        <taxon>Micromonosporaceae</taxon>
        <taxon>Rhizocola</taxon>
    </lineage>
</organism>
<dbReference type="PROSITE" id="PS52004">
    <property type="entry name" value="KS3_2"/>
    <property type="match status" value="1"/>
</dbReference>
<dbReference type="InterPro" id="IPR016035">
    <property type="entry name" value="Acyl_Trfase/lysoPLipase"/>
</dbReference>
<dbReference type="InterPro" id="IPR014031">
    <property type="entry name" value="Ketoacyl_synth_C"/>
</dbReference>
<dbReference type="InterPro" id="IPR042104">
    <property type="entry name" value="PKS_dehydratase_sf"/>
</dbReference>
<dbReference type="InterPro" id="IPR049551">
    <property type="entry name" value="PKS_DH_C"/>
</dbReference>
<dbReference type="SMART" id="SM00823">
    <property type="entry name" value="PKS_PP"/>
    <property type="match status" value="1"/>
</dbReference>
<dbReference type="Pfam" id="PF14765">
    <property type="entry name" value="PS-DH"/>
    <property type="match status" value="1"/>
</dbReference>
<dbReference type="Pfam" id="PF00698">
    <property type="entry name" value="Acyl_transf_1"/>
    <property type="match status" value="1"/>
</dbReference>
<comment type="caution">
    <text evidence="9">The sequence shown here is derived from an EMBL/GenBank/DDBJ whole genome shotgun (WGS) entry which is preliminary data.</text>
</comment>
<dbReference type="InterPro" id="IPR050091">
    <property type="entry name" value="PKS_NRPS_Biosynth_Enz"/>
</dbReference>
<evidence type="ECO:0008006" key="11">
    <source>
        <dbReference type="Google" id="ProtNLM"/>
    </source>
</evidence>
<evidence type="ECO:0000256" key="1">
    <source>
        <dbReference type="ARBA" id="ARBA00022450"/>
    </source>
</evidence>
<dbReference type="RefSeq" id="WP_203905993.1">
    <property type="nucleotide sequence ID" value="NZ_BONY01000001.1"/>
</dbReference>
<evidence type="ECO:0000313" key="10">
    <source>
        <dbReference type="Proteomes" id="UP000612899"/>
    </source>
</evidence>
<dbReference type="InterPro" id="IPR020807">
    <property type="entry name" value="PKS_DH"/>
</dbReference>
<dbReference type="Gene3D" id="1.10.1200.10">
    <property type="entry name" value="ACP-like"/>
    <property type="match status" value="1"/>
</dbReference>
<dbReference type="Pfam" id="PF22621">
    <property type="entry name" value="CurL-like_PKS_C"/>
    <property type="match status" value="1"/>
</dbReference>
<dbReference type="SMART" id="SM00827">
    <property type="entry name" value="PKS_AT"/>
    <property type="match status" value="1"/>
</dbReference>
<dbReference type="SUPFAM" id="SSF52151">
    <property type="entry name" value="FabD/lysophospholipase-like"/>
    <property type="match status" value="1"/>
</dbReference>
<dbReference type="AlphaFoldDB" id="A0A8J3Q225"/>
<evidence type="ECO:0000256" key="4">
    <source>
        <dbReference type="ARBA" id="ARBA00023315"/>
    </source>
</evidence>
<dbReference type="PROSITE" id="PS00606">
    <property type="entry name" value="KS3_1"/>
    <property type="match status" value="1"/>
</dbReference>
<name>A0A8J3Q225_9ACTN</name>
<dbReference type="Gene3D" id="3.40.366.10">
    <property type="entry name" value="Malonyl-Coenzyme A Acyl Carrier Protein, domain 2"/>
    <property type="match status" value="1"/>
</dbReference>
<feature type="active site" description="Proton acceptor; for dehydratase activity" evidence="5">
    <location>
        <position position="912"/>
    </location>
</feature>
<dbReference type="SUPFAM" id="SSF53901">
    <property type="entry name" value="Thiolase-like"/>
    <property type="match status" value="1"/>
</dbReference>
<feature type="region of interest" description="N-terminal hotdog fold" evidence="5">
    <location>
        <begin position="874"/>
        <end position="1005"/>
    </location>
</feature>
<feature type="domain" description="Carrier" evidence="6">
    <location>
        <begin position="1171"/>
        <end position="1247"/>
    </location>
</feature>
<dbReference type="InterPro" id="IPR009081">
    <property type="entry name" value="PP-bd_ACP"/>
</dbReference>
<sequence>MTENVAVIGVGLRFPGGSTGLDSLDEFLRGGGSGIGPLPADRWDVEAFRHEDPKQPGTIRTEAGGFLDRIDEFDAQFFNISPKQAVYVDPQQRLLLETAWEALENANIDPSTTRHGNGGIYIGATPFDFALELEALPYPELDGQLATGMGAYALSGRLSYFLGWRGPSLTTDTACASSLTALHLAVNGLRRGECDLALCGGVNALHHPRIFTILSQGQVLAADGHCKAFDEAADGYARAEGCGVLVLKRLAEAQRDGDRVLAVVRGTAIGQDGESAGLTAPNGAAQETIMRAALADARLEPGDISYVEAHGTGTPLGDPIEMGSINGVFGPAHDGREPLVVGSLKSNIGHMEPAAGIGGVIKTVLQLDRGVVYPHLYTTPSKRIPWDSYPVRIPTKTEPWRAEPRRATVNSFGLAGAIGVAVLEQAPPFEGTADDGAVDDQDHVVTFSAKSSAALALQVKQYQRFLADNPRISLADLSFTRNTGRAHFGHRLACVAHDVAELAEQLGAEQSPAGDYRKAAFLFTGSGSQHVGMGKALYEQFPLFAKHIDECDELFRPHLDRSIRDLMFGLTPDAATALDSTTHTHAALFTLEYSLAQLWLSFGVRPNVLIGHSVGEVIAAAVAGLVSLEDGVHLLATRAGLIQSITTPGGMFAVGAPAAQIEQLLGPWPDLSIAAINSPRQTVVSGATEPLEKLADKLRADGLTVTPLKVTTAFHSPLMAPIADRLGEAVQAIRFREPSFTLISNLTGQIGHPRDLSTPQYWMRHLREAVNFADGMQTVAKRGKLVMLEVGPSSALTSLARQAVTDSKHRWIASLHPQDKRGKALRRAVAQAYTAGLSIDWRRFHAGRPGARIELPGYAFDRRRYWLPIRGTRHGLRGSAAAGVTVLGAQVRGELEFHTRLSTGSADYLADHRVRGRAFVPAACYLEMLLGVCDAIHGVTAHPLEDIRFEEAMFLSDVPTEVHTRATRDENGRAHVEIFSVHGTGEEAIQRRHVTATIATHSTHTLSDRAQELRHREASPGEPEASLTPDEVYAEYAKIDLDYGPGLRRVREMTRYRDGLVLSDIDGSGISAADHLPPAVFDTATHGMAALAAGENLMGVSIGSVRVFRKPRSQRLRVAMAVAPPADGLDFAVDILILDGDEVVAEALGLGFVRLATPPAPTQEPTGKVAMAVDRIEELIRDCVGGMLELEEPIAADLSFLELGMDSLMAGELKATLEAKLGLSLPNTVAFDHPTVESLAEHLATKADQGGRS</sequence>
<dbReference type="SMART" id="SM01294">
    <property type="entry name" value="PKS_PP_betabranch"/>
    <property type="match status" value="1"/>
</dbReference>
<evidence type="ECO:0000259" key="6">
    <source>
        <dbReference type="PROSITE" id="PS50075"/>
    </source>
</evidence>
<dbReference type="GO" id="GO:0004312">
    <property type="term" value="F:fatty acid synthase activity"/>
    <property type="evidence" value="ECO:0007669"/>
    <property type="project" value="TreeGrafter"/>
</dbReference>
<accession>A0A8J3Q225</accession>
<dbReference type="GO" id="GO:0006633">
    <property type="term" value="P:fatty acid biosynthetic process"/>
    <property type="evidence" value="ECO:0007669"/>
    <property type="project" value="InterPro"/>
</dbReference>
<dbReference type="InterPro" id="IPR020841">
    <property type="entry name" value="PKS_Beta-ketoAc_synthase_dom"/>
</dbReference>
<dbReference type="CDD" id="cd00833">
    <property type="entry name" value="PKS"/>
    <property type="match status" value="1"/>
</dbReference>
<keyword evidence="3" id="KW-0808">Transferase</keyword>
<dbReference type="Gene3D" id="3.30.70.3290">
    <property type="match status" value="1"/>
</dbReference>
<dbReference type="InterPro" id="IPR018201">
    <property type="entry name" value="Ketoacyl_synth_AS"/>
</dbReference>